<dbReference type="GO" id="GO:0016829">
    <property type="term" value="F:lyase activity"/>
    <property type="evidence" value="ECO:0007669"/>
    <property type="project" value="UniProtKB-KW"/>
</dbReference>
<dbReference type="InterPro" id="IPR031680">
    <property type="entry name" value="Hepar_II_III_N"/>
</dbReference>
<evidence type="ECO:0000259" key="6">
    <source>
        <dbReference type="Pfam" id="PF16889"/>
    </source>
</evidence>
<gene>
    <name evidence="7" type="ORF">QBD03_04475</name>
</gene>
<keyword evidence="4" id="KW-0456">Lyase</keyword>
<dbReference type="Proteomes" id="UP001179858">
    <property type="component" value="Chromosome"/>
</dbReference>
<accession>A0AAF0KAQ9</accession>
<dbReference type="SUPFAM" id="SSF48230">
    <property type="entry name" value="Chondroitin AC/alginate lyase"/>
    <property type="match status" value="1"/>
</dbReference>
<dbReference type="PANTHER" id="PTHR39210">
    <property type="entry name" value="HEPARIN-SULFATE LYASE"/>
    <property type="match status" value="1"/>
</dbReference>
<keyword evidence="3" id="KW-0574">Periplasm</keyword>
<dbReference type="Gene3D" id="2.70.98.70">
    <property type="match status" value="1"/>
</dbReference>
<name>A0AAF0KAQ9_LATSK</name>
<feature type="domain" description="Heparin-sulfate lyase N-terminal" evidence="6">
    <location>
        <begin position="50"/>
        <end position="265"/>
    </location>
</feature>
<organism evidence="7 8">
    <name type="scientific">Latilactobacillus sakei</name>
    <name type="common">Lactobacillus sakei</name>
    <dbReference type="NCBI Taxonomy" id="1599"/>
    <lineage>
        <taxon>Bacteria</taxon>
        <taxon>Bacillati</taxon>
        <taxon>Bacillota</taxon>
        <taxon>Bacilli</taxon>
        <taxon>Lactobacillales</taxon>
        <taxon>Lactobacillaceae</taxon>
        <taxon>Latilactobacillus</taxon>
    </lineage>
</organism>
<evidence type="ECO:0000313" key="7">
    <source>
        <dbReference type="EMBL" id="WGI19970.1"/>
    </source>
</evidence>
<dbReference type="Gene3D" id="1.50.10.100">
    <property type="entry name" value="Chondroitin AC/alginate lyase"/>
    <property type="match status" value="1"/>
</dbReference>
<dbReference type="RefSeq" id="WP_280103264.1">
    <property type="nucleotide sequence ID" value="NZ_CP122959.1"/>
</dbReference>
<dbReference type="AlphaFoldDB" id="A0AAF0KAQ9"/>
<evidence type="ECO:0000256" key="4">
    <source>
        <dbReference type="ARBA" id="ARBA00023239"/>
    </source>
</evidence>
<sequence length="628" mass="72472">MANLRQFIETHLIADSDQYRNNAERLLSRTFIFEHALDMEPCSTLYLLEDWFNSPNGDPEWLYMLKRQEYLQDLILGYYETQNKLYLKTIKAYIMEWIQMNYIDEQARYSSWRTIDTGIRLLNWAPAIRLLMQENQLSDSEINDLDAIINDQANYLEQHYISKYDLSNWGILITTGILVYDAINPNTIDQTQVDWSMTRLEQQMTLQVDLEGIHWEQSPLYFIEVFRSALCVWTAYQSNGLIISAEITEALERMLKILPYYIRPSGKLLQQGDTDAVNILGFQQTAQWLLGKRREDMVEQYDLLLLTMMINHPIEIAYHEDLKIPDYFEAVSSGNYFYQLKGDYWHFYNGRIGSGHGHAASNHLDLTINNQDILIDPGRYTYVDSKERRQLKAADSHNTVIIDNQFPTQIKDSWKFGQALKLGGIVSVQRNRDVIVKSHFSGQQNEQYTRYCVWLAEISVMVIFDVVEAAGEHTKQTNWVLAPNLEVALKTKYVQVAGLNTTGAIYTSEPGISVQDQLYSEKYNQLAQTKKIVCEQSFEDYVVSYTVIGDNALIETVHLASIKQSGSNQSVAPQYCYGVTIRLKNQTTYTIAIQHENTIVGDKLYTVDGHLMYGTVSLAENNQVMTLL</sequence>
<keyword evidence="2" id="KW-0732">Signal</keyword>
<dbReference type="EMBL" id="CP122959">
    <property type="protein sequence ID" value="WGI19970.1"/>
    <property type="molecule type" value="Genomic_DNA"/>
</dbReference>
<evidence type="ECO:0000256" key="1">
    <source>
        <dbReference type="ARBA" id="ARBA00004418"/>
    </source>
</evidence>
<feature type="domain" description="Heparinase II/III-like C-terminal" evidence="5">
    <location>
        <begin position="349"/>
        <end position="536"/>
    </location>
</feature>
<protein>
    <submittedName>
        <fullName evidence="7">Heparinase II/III family protein</fullName>
    </submittedName>
</protein>
<proteinExistence type="predicted"/>
<dbReference type="InterPro" id="IPR008929">
    <property type="entry name" value="Chondroitin_lyas"/>
</dbReference>
<comment type="subcellular location">
    <subcellularLocation>
        <location evidence="1">Periplasm</location>
    </subcellularLocation>
</comment>
<evidence type="ECO:0000256" key="2">
    <source>
        <dbReference type="ARBA" id="ARBA00022729"/>
    </source>
</evidence>
<dbReference type="Pfam" id="PF07940">
    <property type="entry name" value="Hepar_II_III_C"/>
    <property type="match status" value="1"/>
</dbReference>
<dbReference type="Pfam" id="PF16889">
    <property type="entry name" value="Hepar_II_III_N"/>
    <property type="match status" value="1"/>
</dbReference>
<evidence type="ECO:0000256" key="3">
    <source>
        <dbReference type="ARBA" id="ARBA00022764"/>
    </source>
</evidence>
<dbReference type="PANTHER" id="PTHR39210:SF1">
    <property type="entry name" value="HEPARIN-SULFATE LYASE"/>
    <property type="match status" value="1"/>
</dbReference>
<evidence type="ECO:0000259" key="5">
    <source>
        <dbReference type="Pfam" id="PF07940"/>
    </source>
</evidence>
<reference evidence="7" key="1">
    <citation type="submission" date="2023-04" db="EMBL/GenBank/DDBJ databases">
        <title>Novel strain of Lactilactobacillus sakei and use thereof.</title>
        <authorList>
            <person name="Kim S.Y."/>
        </authorList>
    </citation>
    <scope>NUCLEOTIDE SEQUENCE</scope>
    <source>
        <strain evidence="7">HUP1</strain>
    </source>
</reference>
<evidence type="ECO:0000313" key="8">
    <source>
        <dbReference type="Proteomes" id="UP001179858"/>
    </source>
</evidence>
<dbReference type="GO" id="GO:0042597">
    <property type="term" value="C:periplasmic space"/>
    <property type="evidence" value="ECO:0007669"/>
    <property type="project" value="UniProtKB-SubCell"/>
</dbReference>
<dbReference type="InterPro" id="IPR012480">
    <property type="entry name" value="Hepar_II_III_C"/>
</dbReference>